<dbReference type="EMBL" id="AP022597">
    <property type="protein sequence ID" value="BBY72573.1"/>
    <property type="molecule type" value="Genomic_DNA"/>
</dbReference>
<protein>
    <submittedName>
        <fullName evidence="1">Uncharacterized protein</fullName>
    </submittedName>
</protein>
<evidence type="ECO:0000313" key="1">
    <source>
        <dbReference type="EMBL" id="BBY72573.1"/>
    </source>
</evidence>
<gene>
    <name evidence="1" type="ORF">MPRI_47600</name>
</gene>
<name>A0ABM7KEC6_9MYCO</name>
<proteinExistence type="predicted"/>
<reference evidence="1 2" key="1">
    <citation type="journal article" date="2019" name="Emerg. Microbes Infect.">
        <title>Comprehensive subspecies identification of 175 nontuberculous mycobacteria species based on 7547 genomic profiles.</title>
        <authorList>
            <person name="Matsumoto Y."/>
            <person name="Kinjo T."/>
            <person name="Motooka D."/>
            <person name="Nabeya D."/>
            <person name="Jung N."/>
            <person name="Uechi K."/>
            <person name="Horii T."/>
            <person name="Iida T."/>
            <person name="Fujita J."/>
            <person name="Nakamura S."/>
        </authorList>
    </citation>
    <scope>NUCLEOTIDE SEQUENCE [LARGE SCALE GENOMIC DNA]</scope>
    <source>
        <strain evidence="1 2">JCM 30622</strain>
    </source>
</reference>
<sequence length="118" mass="12238">MPRLRTGGPVAMAEDELADFLAHRPTGSICVVDADGQLLALPVRVVDFDSATIAVSVDGVNGDATQAATQACVVADVFTAYQDIRGAIVQGIVMWPPASGDVATLTVSRMLTFSFANA</sequence>
<dbReference type="Proteomes" id="UP000466578">
    <property type="component" value="Chromosome"/>
</dbReference>
<dbReference type="InterPro" id="IPR012349">
    <property type="entry name" value="Split_barrel_FMN-bd"/>
</dbReference>
<dbReference type="Gene3D" id="2.30.110.10">
    <property type="entry name" value="Electron Transport, Fmn-binding Protein, Chain A"/>
    <property type="match status" value="1"/>
</dbReference>
<organism evidence="1 2">
    <name type="scientific">Mycobacterium paraintracellulare</name>
    <dbReference type="NCBI Taxonomy" id="1138383"/>
    <lineage>
        <taxon>Bacteria</taxon>
        <taxon>Bacillati</taxon>
        <taxon>Actinomycetota</taxon>
        <taxon>Actinomycetes</taxon>
        <taxon>Mycobacteriales</taxon>
        <taxon>Mycobacteriaceae</taxon>
        <taxon>Mycobacterium</taxon>
        <taxon>Mycobacterium avium complex (MAC)</taxon>
    </lineage>
</organism>
<dbReference type="SUPFAM" id="SSF50475">
    <property type="entry name" value="FMN-binding split barrel"/>
    <property type="match status" value="1"/>
</dbReference>
<keyword evidence="2" id="KW-1185">Reference proteome</keyword>
<accession>A0ABM7KEC6</accession>
<evidence type="ECO:0000313" key="2">
    <source>
        <dbReference type="Proteomes" id="UP000466578"/>
    </source>
</evidence>